<evidence type="ECO:0000313" key="1">
    <source>
        <dbReference type="EMBL" id="GMR31186.1"/>
    </source>
</evidence>
<keyword evidence="2" id="KW-1185">Reference proteome</keyword>
<dbReference type="EMBL" id="BTRK01000001">
    <property type="protein sequence ID" value="GMR31186.1"/>
    <property type="molecule type" value="Genomic_DNA"/>
</dbReference>
<sequence>MYFRDSEPSQNPASKNKEKMCFKLYRRRIGEGMELIRTVESKSASKAIFLHRQPYFLQRTGLLLRTYHVHCFEEEKDPIEIDVAGQSLDDCWKVFHRNSLILIRNESGARMERLSKNLIVIG</sequence>
<proteinExistence type="predicted"/>
<gene>
    <name evidence="1" type="ORF">PMAYCL1PPCAC_01381</name>
</gene>
<protein>
    <submittedName>
        <fullName evidence="1">Uncharacterized protein</fullName>
    </submittedName>
</protein>
<accession>A0AAN4YZM7</accession>
<dbReference type="Proteomes" id="UP001328107">
    <property type="component" value="Unassembled WGS sequence"/>
</dbReference>
<evidence type="ECO:0000313" key="2">
    <source>
        <dbReference type="Proteomes" id="UP001328107"/>
    </source>
</evidence>
<dbReference type="AlphaFoldDB" id="A0AAN4YZM7"/>
<reference evidence="2" key="1">
    <citation type="submission" date="2022-10" db="EMBL/GenBank/DDBJ databases">
        <title>Genome assembly of Pristionchus species.</title>
        <authorList>
            <person name="Yoshida K."/>
            <person name="Sommer R.J."/>
        </authorList>
    </citation>
    <scope>NUCLEOTIDE SEQUENCE [LARGE SCALE GENOMIC DNA]</scope>
    <source>
        <strain evidence="2">RS5460</strain>
    </source>
</reference>
<name>A0AAN4YZM7_9BILA</name>
<feature type="non-terminal residue" evidence="1">
    <location>
        <position position="122"/>
    </location>
</feature>
<comment type="caution">
    <text evidence="1">The sequence shown here is derived from an EMBL/GenBank/DDBJ whole genome shotgun (WGS) entry which is preliminary data.</text>
</comment>
<organism evidence="1 2">
    <name type="scientific">Pristionchus mayeri</name>
    <dbReference type="NCBI Taxonomy" id="1317129"/>
    <lineage>
        <taxon>Eukaryota</taxon>
        <taxon>Metazoa</taxon>
        <taxon>Ecdysozoa</taxon>
        <taxon>Nematoda</taxon>
        <taxon>Chromadorea</taxon>
        <taxon>Rhabditida</taxon>
        <taxon>Rhabditina</taxon>
        <taxon>Diplogasteromorpha</taxon>
        <taxon>Diplogasteroidea</taxon>
        <taxon>Neodiplogasteridae</taxon>
        <taxon>Pristionchus</taxon>
    </lineage>
</organism>